<feature type="binding site" evidence="4">
    <location>
        <position position="394"/>
    </location>
    <ligand>
        <name>S-adenosyl-L-methionine</name>
        <dbReference type="ChEBI" id="CHEBI:59789"/>
    </ligand>
</feature>
<dbReference type="InterPro" id="IPR029063">
    <property type="entry name" value="SAM-dependent_MTases_sf"/>
</dbReference>
<evidence type="ECO:0000256" key="2">
    <source>
        <dbReference type="ARBA" id="ARBA00022679"/>
    </source>
</evidence>
<sequence>MRVPKNEKFEQRQPLQEGQEFPLTIKRIGINGEGIGYFKRQAVFVEGALPGEVIVGQVEEVKRNRAIASIKYIREASPSRQKAPCPVYKICGGCQLQHAEYGEQLWMKQDLVLQSFERYAPTVPEIRETIGMENPWRYRNKSQWQTGEGKKGRVEAGLYSSDSNQLVDLTNVGCMVEKSILNKITKAITVFMKNEEVPVHTSNQKGVKTIVVRANEQKSEVQVTLVTSSVDLPEQEELVDFLRSSFAEIKSIHHHVQNESSPTVFGGTTKRLWGKDTIKYNMQDFSFHLSPEAFFQLNSEQASTLYDEAKKAAKLTGREKVVDAYCGSGTIGLWMSPDAREVRGMDMIKASIQDANKNAKQAGASHARFYHGKAEEMMLQWQKENWRPDVIVADPPRTGCGEALLNTIGKVKPKRFVYVSCNPSTLAKDAAYLKKAGYHPEYAQPVDMFPQTSQVEAVVPFVYKPEKKGKK</sequence>
<dbReference type="InterPro" id="IPR030390">
    <property type="entry name" value="MeTrfase_TrmA_AS"/>
</dbReference>
<dbReference type="GO" id="GO:0070041">
    <property type="term" value="F:rRNA (uridine-C5-)-methyltransferase activity"/>
    <property type="evidence" value="ECO:0007669"/>
    <property type="project" value="TreeGrafter"/>
</dbReference>
<dbReference type="PROSITE" id="PS51687">
    <property type="entry name" value="SAM_MT_RNA_M5U"/>
    <property type="match status" value="1"/>
</dbReference>
<dbReference type="SUPFAM" id="SSF53335">
    <property type="entry name" value="S-adenosyl-L-methionine-dependent methyltransferases"/>
    <property type="match status" value="1"/>
</dbReference>
<dbReference type="CDD" id="cd02440">
    <property type="entry name" value="AdoMet_MTases"/>
    <property type="match status" value="1"/>
</dbReference>
<dbReference type="FunFam" id="3.40.50.150:FF:000009">
    <property type="entry name" value="23S rRNA (Uracil(1939)-C(5))-methyltransferase RlmD"/>
    <property type="match status" value="1"/>
</dbReference>
<reference evidence="7 8" key="1">
    <citation type="submission" date="2019-07" db="EMBL/GenBank/DDBJ databases">
        <title>Whole genome shotgun sequence of Marinococcus halophilus NBRC 102359.</title>
        <authorList>
            <person name="Hosoyama A."/>
            <person name="Uohara A."/>
            <person name="Ohji S."/>
            <person name="Ichikawa N."/>
        </authorList>
    </citation>
    <scope>NUCLEOTIDE SEQUENCE [LARGE SCALE GENOMIC DNA]</scope>
    <source>
        <strain evidence="7 8">NBRC 102359</strain>
    </source>
</reference>
<dbReference type="STRING" id="1371.GCA_900166605_00954"/>
<feature type="domain" description="TRAM" evidence="6">
    <location>
        <begin position="14"/>
        <end position="72"/>
    </location>
</feature>
<dbReference type="SUPFAM" id="SSF50249">
    <property type="entry name" value="Nucleic acid-binding proteins"/>
    <property type="match status" value="1"/>
</dbReference>
<evidence type="ECO:0000256" key="5">
    <source>
        <dbReference type="PROSITE-ProRule" id="PRU10015"/>
    </source>
</evidence>
<dbReference type="Pfam" id="PF05958">
    <property type="entry name" value="tRNA_U5-meth_tr"/>
    <property type="match status" value="1"/>
</dbReference>
<dbReference type="Gene3D" id="3.40.50.150">
    <property type="entry name" value="Vaccinia Virus protein VP39"/>
    <property type="match status" value="1"/>
</dbReference>
<dbReference type="InterPro" id="IPR010280">
    <property type="entry name" value="U5_MeTrfase_fam"/>
</dbReference>
<dbReference type="InterPro" id="IPR002792">
    <property type="entry name" value="TRAM_dom"/>
</dbReference>
<evidence type="ECO:0000256" key="4">
    <source>
        <dbReference type="PROSITE-ProRule" id="PRU01024"/>
    </source>
</evidence>
<dbReference type="Proteomes" id="UP000321051">
    <property type="component" value="Unassembled WGS sequence"/>
</dbReference>
<dbReference type="PROSITE" id="PS50926">
    <property type="entry name" value="TRAM"/>
    <property type="match status" value="1"/>
</dbReference>
<dbReference type="Gene3D" id="2.40.50.140">
    <property type="entry name" value="Nucleic acid-binding proteins"/>
    <property type="match status" value="1"/>
</dbReference>
<keyword evidence="8" id="KW-1185">Reference proteome</keyword>
<evidence type="ECO:0000256" key="1">
    <source>
        <dbReference type="ARBA" id="ARBA00022603"/>
    </source>
</evidence>
<keyword evidence="3 4" id="KW-0949">S-adenosyl-L-methionine</keyword>
<keyword evidence="1 4" id="KW-0489">Methyltransferase</keyword>
<evidence type="ECO:0000313" key="7">
    <source>
        <dbReference type="EMBL" id="GEK60001.1"/>
    </source>
</evidence>
<dbReference type="EMBL" id="BJUN01000024">
    <property type="protein sequence ID" value="GEK60001.1"/>
    <property type="molecule type" value="Genomic_DNA"/>
</dbReference>
<dbReference type="PROSITE" id="PS01230">
    <property type="entry name" value="TRMA_1"/>
    <property type="match status" value="1"/>
</dbReference>
<evidence type="ECO:0000256" key="3">
    <source>
        <dbReference type="ARBA" id="ARBA00022691"/>
    </source>
</evidence>
<organism evidence="7 8">
    <name type="scientific">Marinococcus halophilus</name>
    <dbReference type="NCBI Taxonomy" id="1371"/>
    <lineage>
        <taxon>Bacteria</taxon>
        <taxon>Bacillati</taxon>
        <taxon>Bacillota</taxon>
        <taxon>Bacilli</taxon>
        <taxon>Bacillales</taxon>
        <taxon>Bacillaceae</taxon>
        <taxon>Marinococcus</taxon>
    </lineage>
</organism>
<proteinExistence type="inferred from homology"/>
<feature type="active site" description="Nucleophile" evidence="4">
    <location>
        <position position="421"/>
    </location>
</feature>
<gene>
    <name evidence="7" type="ORF">MHA01_29060</name>
</gene>
<comment type="caution">
    <text evidence="7">The sequence shown here is derived from an EMBL/GenBank/DDBJ whole genome shotgun (WGS) entry which is preliminary data.</text>
</comment>
<feature type="active site" evidence="5">
    <location>
        <position position="421"/>
    </location>
</feature>
<protein>
    <submittedName>
        <fullName evidence="7">tRNA (Uracil-5-)-methyltransferase</fullName>
    </submittedName>
</protein>
<dbReference type="PANTHER" id="PTHR11061:SF45">
    <property type="match status" value="1"/>
</dbReference>
<dbReference type="AlphaFoldDB" id="A0A510YBI6"/>
<feature type="binding site" evidence="4">
    <location>
        <position position="296"/>
    </location>
    <ligand>
        <name>S-adenosyl-L-methionine</name>
        <dbReference type="ChEBI" id="CHEBI:59789"/>
    </ligand>
</feature>
<dbReference type="FunFam" id="2.40.50.140:FF:000097">
    <property type="entry name" value="23S rRNA (uracil(1939)-C(5))-methyltransferase RlmD"/>
    <property type="match status" value="1"/>
</dbReference>
<name>A0A510YBI6_MARHA</name>
<feature type="binding site" evidence="4">
    <location>
        <position position="325"/>
    </location>
    <ligand>
        <name>S-adenosyl-L-methionine</name>
        <dbReference type="ChEBI" id="CHEBI:59789"/>
    </ligand>
</feature>
<dbReference type="NCBIfam" id="TIGR00479">
    <property type="entry name" value="rumA"/>
    <property type="match status" value="1"/>
</dbReference>
<accession>A0A510YBI6</accession>
<feature type="binding site" evidence="4">
    <location>
        <position position="346"/>
    </location>
    <ligand>
        <name>S-adenosyl-L-methionine</name>
        <dbReference type="ChEBI" id="CHEBI:59789"/>
    </ligand>
</feature>
<dbReference type="Pfam" id="PF01938">
    <property type="entry name" value="TRAM"/>
    <property type="match status" value="1"/>
</dbReference>
<dbReference type="InterPro" id="IPR012340">
    <property type="entry name" value="NA-bd_OB-fold"/>
</dbReference>
<comment type="similarity">
    <text evidence="4">Belongs to the class I-like SAM-binding methyltransferase superfamily. RNA M5U methyltransferase family.</text>
</comment>
<evidence type="ECO:0000313" key="8">
    <source>
        <dbReference type="Proteomes" id="UP000321051"/>
    </source>
</evidence>
<dbReference type="PANTHER" id="PTHR11061">
    <property type="entry name" value="RNA M5U METHYLTRANSFERASE"/>
    <property type="match status" value="1"/>
</dbReference>
<keyword evidence="2 4" id="KW-0808">Transferase</keyword>
<dbReference type="GO" id="GO:0070475">
    <property type="term" value="P:rRNA base methylation"/>
    <property type="evidence" value="ECO:0007669"/>
    <property type="project" value="TreeGrafter"/>
</dbReference>
<dbReference type="Gene3D" id="2.40.50.1070">
    <property type="match status" value="1"/>
</dbReference>
<evidence type="ECO:0000259" key="6">
    <source>
        <dbReference type="PROSITE" id="PS50926"/>
    </source>
</evidence>